<dbReference type="GO" id="GO:0005509">
    <property type="term" value="F:calcium ion binding"/>
    <property type="evidence" value="ECO:0007669"/>
    <property type="project" value="InterPro"/>
</dbReference>
<proteinExistence type="predicted"/>
<protein>
    <recommendedName>
        <fullName evidence="2">EF-hand domain-containing protein</fullName>
    </recommendedName>
</protein>
<dbReference type="InterPro" id="IPR002048">
    <property type="entry name" value="EF_hand_dom"/>
</dbReference>
<reference evidence="3 4" key="1">
    <citation type="submission" date="2020-11" db="EMBL/GenBank/DDBJ databases">
        <authorList>
            <person name="Wallbank WR R."/>
            <person name="Pardo Diaz C."/>
            <person name="Kozak K."/>
            <person name="Martin S."/>
            <person name="Jiggins C."/>
            <person name="Moest M."/>
            <person name="Warren A I."/>
            <person name="Generalovic N T."/>
            <person name="Byers J.R.P. K."/>
            <person name="Montejo-Kovacevich G."/>
            <person name="Yen C E."/>
        </authorList>
    </citation>
    <scope>NUCLEOTIDE SEQUENCE [LARGE SCALE GENOMIC DNA]</scope>
</reference>
<feature type="domain" description="EF-hand" evidence="2">
    <location>
        <begin position="13"/>
        <end position="48"/>
    </location>
</feature>
<name>A0A7R8Z1F5_HERIL</name>
<dbReference type="OrthoDB" id="191686at2759"/>
<dbReference type="SUPFAM" id="SSF47473">
    <property type="entry name" value="EF-hand"/>
    <property type="match status" value="1"/>
</dbReference>
<dbReference type="EMBL" id="LR899014">
    <property type="protein sequence ID" value="CAD7093469.1"/>
    <property type="molecule type" value="Genomic_DNA"/>
</dbReference>
<keyword evidence="1" id="KW-0106">Calcium</keyword>
<evidence type="ECO:0000256" key="1">
    <source>
        <dbReference type="ARBA" id="ARBA00022837"/>
    </source>
</evidence>
<organism evidence="3 4">
    <name type="scientific">Hermetia illucens</name>
    <name type="common">Black soldier fly</name>
    <dbReference type="NCBI Taxonomy" id="343691"/>
    <lineage>
        <taxon>Eukaryota</taxon>
        <taxon>Metazoa</taxon>
        <taxon>Ecdysozoa</taxon>
        <taxon>Arthropoda</taxon>
        <taxon>Hexapoda</taxon>
        <taxon>Insecta</taxon>
        <taxon>Pterygota</taxon>
        <taxon>Neoptera</taxon>
        <taxon>Endopterygota</taxon>
        <taxon>Diptera</taxon>
        <taxon>Brachycera</taxon>
        <taxon>Stratiomyomorpha</taxon>
        <taxon>Stratiomyidae</taxon>
        <taxon>Hermetiinae</taxon>
        <taxon>Hermetia</taxon>
    </lineage>
</organism>
<dbReference type="Gene3D" id="1.10.238.10">
    <property type="entry name" value="EF-hand"/>
    <property type="match status" value="1"/>
</dbReference>
<dbReference type="Proteomes" id="UP000594454">
    <property type="component" value="Chromosome 6"/>
</dbReference>
<dbReference type="PROSITE" id="PS00018">
    <property type="entry name" value="EF_HAND_1"/>
    <property type="match status" value="1"/>
</dbReference>
<evidence type="ECO:0000313" key="3">
    <source>
        <dbReference type="EMBL" id="CAD7093469.1"/>
    </source>
</evidence>
<dbReference type="InterPro" id="IPR018247">
    <property type="entry name" value="EF_Hand_1_Ca_BS"/>
</dbReference>
<evidence type="ECO:0000313" key="4">
    <source>
        <dbReference type="Proteomes" id="UP000594454"/>
    </source>
</evidence>
<gene>
    <name evidence="3" type="ORF">HERILL_LOCUS15748</name>
</gene>
<keyword evidence="4" id="KW-1185">Reference proteome</keyword>
<sequence>MIYGQTLEDTEYLITEYVDFLMRKFDVDRDGKISFDDYSKTVDQTPNLLEFLGQLIPELGKLYEILAE</sequence>
<dbReference type="AlphaFoldDB" id="A0A7R8Z1F5"/>
<accession>A0A7R8Z1F5</accession>
<dbReference type="InterPro" id="IPR011992">
    <property type="entry name" value="EF-hand-dom_pair"/>
</dbReference>
<dbReference type="PROSITE" id="PS50222">
    <property type="entry name" value="EF_HAND_2"/>
    <property type="match status" value="1"/>
</dbReference>
<dbReference type="InParanoid" id="A0A7R8Z1F5"/>
<evidence type="ECO:0000259" key="2">
    <source>
        <dbReference type="PROSITE" id="PS50222"/>
    </source>
</evidence>